<evidence type="ECO:0000313" key="13">
    <source>
        <dbReference type="EMBL" id="WFP17564.1"/>
    </source>
</evidence>
<dbReference type="InterPro" id="IPR036704">
    <property type="entry name" value="RraA/RraA-like_sf"/>
</dbReference>
<dbReference type="EMBL" id="CP121252">
    <property type="protein sequence ID" value="WFP17564.1"/>
    <property type="molecule type" value="Genomic_DNA"/>
</dbReference>
<dbReference type="SUPFAM" id="SSF89562">
    <property type="entry name" value="RraA-like"/>
    <property type="match status" value="1"/>
</dbReference>
<evidence type="ECO:0000256" key="10">
    <source>
        <dbReference type="ARBA" id="ARBA00030169"/>
    </source>
</evidence>
<comment type="function">
    <text evidence="8">Catalyzes the aldol cleavage of 4-hydroxy-4-methyl-2-oxoglutarate (HMG) into 2 molecules of pyruvate. Also contains a secondary oxaloacetate (OAA) decarboxylase activity due to the common pyruvate enolate transition state formed following C-C bond cleavage in the retro-aldol and decarboxylation reactions.</text>
</comment>
<dbReference type="RefSeq" id="WP_278159169.1">
    <property type="nucleotide sequence ID" value="NZ_CP121252.1"/>
</dbReference>
<evidence type="ECO:0000256" key="12">
    <source>
        <dbReference type="ARBA" id="ARBA00047973"/>
    </source>
</evidence>
<dbReference type="EC" id="4.1.3.17" evidence="5"/>
<name>A0ABY8H9Q1_9MICC</name>
<comment type="cofactor">
    <cofactor evidence="2">
        <name>a divalent metal cation</name>
        <dbReference type="ChEBI" id="CHEBI:60240"/>
    </cofactor>
</comment>
<reference evidence="13 14" key="1">
    <citation type="submission" date="2023-04" db="EMBL/GenBank/DDBJ databases">
        <title>Funneling lignin-derived compounds into biodiesel using alkali-halophilic Citricoccus sp. P2.</title>
        <authorList>
            <person name="Luo C.-B."/>
        </authorList>
    </citation>
    <scope>NUCLEOTIDE SEQUENCE [LARGE SCALE GENOMIC DNA]</scope>
    <source>
        <strain evidence="13 14">P2</strain>
    </source>
</reference>
<accession>A0ABY8H9Q1</accession>
<comment type="similarity">
    <text evidence="3">Belongs to the class II aldolase/RraA-like family.</text>
</comment>
<comment type="catalytic activity">
    <reaction evidence="1">
        <text>4-hydroxy-4-methyl-2-oxoglutarate = 2 pyruvate</text>
        <dbReference type="Rhea" id="RHEA:22748"/>
        <dbReference type="ChEBI" id="CHEBI:15361"/>
        <dbReference type="ChEBI" id="CHEBI:58276"/>
        <dbReference type="EC" id="4.1.3.17"/>
    </reaction>
</comment>
<evidence type="ECO:0000256" key="8">
    <source>
        <dbReference type="ARBA" id="ARBA00025046"/>
    </source>
</evidence>
<evidence type="ECO:0000256" key="7">
    <source>
        <dbReference type="ARBA" id="ARBA00016549"/>
    </source>
</evidence>
<dbReference type="InterPro" id="IPR005493">
    <property type="entry name" value="RraA/RraA-like"/>
</dbReference>
<gene>
    <name evidence="13" type="ORF">P8192_05530</name>
</gene>
<dbReference type="NCBIfam" id="NF004850">
    <property type="entry name" value="PRK06201.1"/>
    <property type="match status" value="1"/>
</dbReference>
<sequence>MFMDLDASSIRVAAFDRTADLGQVEQLAKFPVALIGDTRGRMGMMDPRIRPITPKPLMFGSILPVWCREGDNLAVHRALEEIRPGDVMVINAMGEVTRAIIGALIAEAAVIHGMAGLVVDGSIRDAEELAELGLPVYARGVSPAGPYKSGPGTVGESVACGSLVCRGGDVIIGDADGLIVLPPSEVAGALTAASAQQDYEETMKTRFRSQGS</sequence>
<evidence type="ECO:0000313" key="14">
    <source>
        <dbReference type="Proteomes" id="UP001219037"/>
    </source>
</evidence>
<dbReference type="Pfam" id="PF03737">
    <property type="entry name" value="RraA-like"/>
    <property type="match status" value="1"/>
</dbReference>
<evidence type="ECO:0000256" key="9">
    <source>
        <dbReference type="ARBA" id="ARBA00029596"/>
    </source>
</evidence>
<organism evidence="13 14">
    <name type="scientific">Citricoccus muralis</name>
    <dbReference type="NCBI Taxonomy" id="169134"/>
    <lineage>
        <taxon>Bacteria</taxon>
        <taxon>Bacillati</taxon>
        <taxon>Actinomycetota</taxon>
        <taxon>Actinomycetes</taxon>
        <taxon>Micrococcales</taxon>
        <taxon>Micrococcaceae</taxon>
        <taxon>Citricoccus</taxon>
    </lineage>
</organism>
<evidence type="ECO:0000256" key="6">
    <source>
        <dbReference type="ARBA" id="ARBA00012947"/>
    </source>
</evidence>
<evidence type="ECO:0000256" key="2">
    <source>
        <dbReference type="ARBA" id="ARBA00001968"/>
    </source>
</evidence>
<evidence type="ECO:0000256" key="4">
    <source>
        <dbReference type="ARBA" id="ARBA00011233"/>
    </source>
</evidence>
<dbReference type="PANTHER" id="PTHR33254:SF4">
    <property type="entry name" value="4-HYDROXY-4-METHYL-2-OXOGLUTARATE ALDOLASE 3-RELATED"/>
    <property type="match status" value="1"/>
</dbReference>
<comment type="catalytic activity">
    <reaction evidence="12">
        <text>oxaloacetate + H(+) = pyruvate + CO2</text>
        <dbReference type="Rhea" id="RHEA:15641"/>
        <dbReference type="ChEBI" id="CHEBI:15361"/>
        <dbReference type="ChEBI" id="CHEBI:15378"/>
        <dbReference type="ChEBI" id="CHEBI:16452"/>
        <dbReference type="ChEBI" id="CHEBI:16526"/>
        <dbReference type="EC" id="4.1.1.112"/>
    </reaction>
</comment>
<dbReference type="EC" id="4.1.1.112" evidence="6"/>
<evidence type="ECO:0000256" key="1">
    <source>
        <dbReference type="ARBA" id="ARBA00001342"/>
    </source>
</evidence>
<evidence type="ECO:0000256" key="11">
    <source>
        <dbReference type="ARBA" id="ARBA00032305"/>
    </source>
</evidence>
<dbReference type="Proteomes" id="UP001219037">
    <property type="component" value="Chromosome"/>
</dbReference>
<keyword evidence="14" id="KW-1185">Reference proteome</keyword>
<comment type="subunit">
    <text evidence="4">Homotrimer.</text>
</comment>
<proteinExistence type="inferred from homology"/>
<evidence type="ECO:0000256" key="5">
    <source>
        <dbReference type="ARBA" id="ARBA00012213"/>
    </source>
</evidence>
<dbReference type="PANTHER" id="PTHR33254">
    <property type="entry name" value="4-HYDROXY-4-METHYL-2-OXOGLUTARATE ALDOLASE 3-RELATED"/>
    <property type="match status" value="1"/>
</dbReference>
<dbReference type="CDD" id="cd16841">
    <property type="entry name" value="RraA_family"/>
    <property type="match status" value="1"/>
</dbReference>
<evidence type="ECO:0000256" key="3">
    <source>
        <dbReference type="ARBA" id="ARBA00008621"/>
    </source>
</evidence>
<protein>
    <recommendedName>
        <fullName evidence="7">Putative 4-hydroxy-4-methyl-2-oxoglutarate aldolase</fullName>
        <ecNumber evidence="6">4.1.1.112</ecNumber>
        <ecNumber evidence="5">4.1.3.17</ecNumber>
    </recommendedName>
    <alternativeName>
        <fullName evidence="11">Oxaloacetate decarboxylase</fullName>
    </alternativeName>
    <alternativeName>
        <fullName evidence="9">Regulator of ribonuclease activity homolog</fullName>
    </alternativeName>
    <alternativeName>
        <fullName evidence="10">RraA-like protein</fullName>
    </alternativeName>
</protein>
<dbReference type="Gene3D" id="3.50.30.40">
    <property type="entry name" value="Ribonuclease E inhibitor RraA/RraA-like"/>
    <property type="match status" value="1"/>
</dbReference>